<keyword evidence="5 9" id="KW-0812">Transmembrane</keyword>
<protein>
    <submittedName>
        <fullName evidence="11">Secretion system protein</fullName>
    </submittedName>
</protein>
<sequence length="403" mass="43887">MALFEYRALNPTGKMVTGSMEGSSRAEVLAELDRAGFTPVSATESDGGKRRNWRELLTPDPSPEHITGFTLDLAMLLKGGVPLNQALAILTQMEQRRWLVRLIEELHAEIAGGKSFSQALALHPRSFPPVYVQTIAVAESAGRLEEALTDIATERQRNEKLKRSFTSAVAYPAFLVLAALGVMSFVLLFVIPQFEGALQGFRSRLSPSTTFVFDLSRWFRDNVDFILIGIAGTLGSLLLLSRLGRGGNLFVRLFARAPLTGTMLTHELTVTFCRTLAILLSNGVPISNALRLIRDIVRVPSAATAIDAAIADVRQGQRLSEALSKHAFLPAHVTQMLRVGEESGRLADSASRISGFYEAKLDASLRRLVAVIGPVMMMLVACLVGWLIVSVMTALTSINDLLV</sequence>
<dbReference type="InterPro" id="IPR003004">
    <property type="entry name" value="GspF/PilC"/>
</dbReference>
<evidence type="ECO:0000256" key="2">
    <source>
        <dbReference type="ARBA" id="ARBA00005745"/>
    </source>
</evidence>
<dbReference type="PANTHER" id="PTHR30012:SF7">
    <property type="entry name" value="PROTEIN TRANSPORT PROTEIN HOFC HOMOLOG"/>
    <property type="match status" value="1"/>
</dbReference>
<accession>A0A2W5KAJ6</accession>
<comment type="caution">
    <text evidence="11">The sequence shown here is derived from an EMBL/GenBank/DDBJ whole genome shotgun (WGS) entry which is preliminary data.</text>
</comment>
<keyword evidence="3" id="KW-1003">Cell membrane</keyword>
<keyword evidence="4" id="KW-0997">Cell inner membrane</keyword>
<evidence type="ECO:0000256" key="9">
    <source>
        <dbReference type="SAM" id="Phobius"/>
    </source>
</evidence>
<evidence type="ECO:0000256" key="4">
    <source>
        <dbReference type="ARBA" id="ARBA00022519"/>
    </source>
</evidence>
<evidence type="ECO:0000313" key="12">
    <source>
        <dbReference type="Proteomes" id="UP000249577"/>
    </source>
</evidence>
<feature type="domain" description="Type II secretion system protein GspF" evidence="10">
    <location>
        <begin position="272"/>
        <end position="393"/>
    </location>
</feature>
<feature type="domain" description="Type II secretion system protein GspF" evidence="10">
    <location>
        <begin position="69"/>
        <end position="192"/>
    </location>
</feature>
<keyword evidence="6 9" id="KW-1133">Transmembrane helix</keyword>
<evidence type="ECO:0000256" key="7">
    <source>
        <dbReference type="ARBA" id="ARBA00023136"/>
    </source>
</evidence>
<dbReference type="PANTHER" id="PTHR30012">
    <property type="entry name" value="GENERAL SECRETION PATHWAY PROTEIN"/>
    <property type="match status" value="1"/>
</dbReference>
<proteinExistence type="inferred from homology"/>
<feature type="transmembrane region" description="Helical" evidence="9">
    <location>
        <begin position="225"/>
        <end position="243"/>
    </location>
</feature>
<dbReference type="Pfam" id="PF00482">
    <property type="entry name" value="T2SSF"/>
    <property type="match status" value="2"/>
</dbReference>
<dbReference type="Gene3D" id="1.20.81.30">
    <property type="entry name" value="Type II secretion system (T2SS), domain F"/>
    <property type="match status" value="2"/>
</dbReference>
<evidence type="ECO:0000256" key="3">
    <source>
        <dbReference type="ARBA" id="ARBA00022475"/>
    </source>
</evidence>
<keyword evidence="7 9" id="KW-0472">Membrane</keyword>
<evidence type="ECO:0000256" key="1">
    <source>
        <dbReference type="ARBA" id="ARBA00004429"/>
    </source>
</evidence>
<dbReference type="GO" id="GO:0005886">
    <property type="term" value="C:plasma membrane"/>
    <property type="evidence" value="ECO:0007669"/>
    <property type="project" value="UniProtKB-SubCell"/>
</dbReference>
<dbReference type="InterPro" id="IPR042094">
    <property type="entry name" value="T2SS_GspF_sf"/>
</dbReference>
<feature type="transmembrane region" description="Helical" evidence="9">
    <location>
        <begin position="165"/>
        <end position="191"/>
    </location>
</feature>
<reference evidence="11 12" key="1">
    <citation type="submission" date="2017-08" db="EMBL/GenBank/DDBJ databases">
        <title>Infants hospitalized years apart are colonized by the same room-sourced microbial strains.</title>
        <authorList>
            <person name="Brooks B."/>
            <person name="Olm M.R."/>
            <person name="Firek B.A."/>
            <person name="Baker R."/>
            <person name="Thomas B.C."/>
            <person name="Morowitz M.J."/>
            <person name="Banfield J.F."/>
        </authorList>
    </citation>
    <scope>NUCLEOTIDE SEQUENCE [LARGE SCALE GENOMIC DNA]</scope>
    <source>
        <strain evidence="11">S2_005_003_R2_43</strain>
    </source>
</reference>
<name>A0A2W5KAJ6_ANCNO</name>
<comment type="subcellular location">
    <subcellularLocation>
        <location evidence="1">Cell inner membrane</location>
        <topology evidence="1">Multi-pass membrane protein</topology>
    </subcellularLocation>
</comment>
<evidence type="ECO:0000256" key="8">
    <source>
        <dbReference type="SAM" id="MobiDB-lite"/>
    </source>
</evidence>
<evidence type="ECO:0000259" key="10">
    <source>
        <dbReference type="Pfam" id="PF00482"/>
    </source>
</evidence>
<comment type="similarity">
    <text evidence="2">Belongs to the GSP F family.</text>
</comment>
<dbReference type="GO" id="GO:0015628">
    <property type="term" value="P:protein secretion by the type II secretion system"/>
    <property type="evidence" value="ECO:0007669"/>
    <property type="project" value="TreeGrafter"/>
</dbReference>
<dbReference type="Proteomes" id="UP000249577">
    <property type="component" value="Unassembled WGS sequence"/>
</dbReference>
<dbReference type="PRINTS" id="PR00812">
    <property type="entry name" value="BCTERIALGSPF"/>
</dbReference>
<evidence type="ECO:0000256" key="6">
    <source>
        <dbReference type="ARBA" id="ARBA00022989"/>
    </source>
</evidence>
<feature type="region of interest" description="Disordered" evidence="8">
    <location>
        <begin position="40"/>
        <end position="59"/>
    </location>
</feature>
<dbReference type="AlphaFoldDB" id="A0A2W5KAJ6"/>
<organism evidence="11 12">
    <name type="scientific">Ancylobacter novellus</name>
    <name type="common">Thiobacillus novellus</name>
    <dbReference type="NCBI Taxonomy" id="921"/>
    <lineage>
        <taxon>Bacteria</taxon>
        <taxon>Pseudomonadati</taxon>
        <taxon>Pseudomonadota</taxon>
        <taxon>Alphaproteobacteria</taxon>
        <taxon>Hyphomicrobiales</taxon>
        <taxon>Xanthobacteraceae</taxon>
        <taxon>Ancylobacter</taxon>
    </lineage>
</organism>
<dbReference type="InterPro" id="IPR018076">
    <property type="entry name" value="T2SS_GspF_dom"/>
</dbReference>
<evidence type="ECO:0000256" key="5">
    <source>
        <dbReference type="ARBA" id="ARBA00022692"/>
    </source>
</evidence>
<dbReference type="EMBL" id="QFPN01000006">
    <property type="protein sequence ID" value="PZQ14146.1"/>
    <property type="molecule type" value="Genomic_DNA"/>
</dbReference>
<gene>
    <name evidence="11" type="ORF">DI565_11960</name>
</gene>
<feature type="transmembrane region" description="Helical" evidence="9">
    <location>
        <begin position="368"/>
        <end position="395"/>
    </location>
</feature>
<evidence type="ECO:0000313" key="11">
    <source>
        <dbReference type="EMBL" id="PZQ14146.1"/>
    </source>
</evidence>